<evidence type="ECO:0000313" key="4">
    <source>
        <dbReference type="EnsemblPlants" id="QL04p079558:mrna"/>
    </source>
</evidence>
<feature type="compositionally biased region" description="Low complexity" evidence="3">
    <location>
        <begin position="313"/>
        <end position="334"/>
    </location>
</feature>
<name>A0A7N2R3R5_QUELO</name>
<keyword evidence="2" id="KW-0963">Cytoplasm</keyword>
<reference evidence="4" key="2">
    <citation type="submission" date="2021-01" db="UniProtKB">
        <authorList>
            <consortium name="EnsemblPlants"/>
        </authorList>
    </citation>
    <scope>IDENTIFICATION</scope>
</reference>
<proteinExistence type="predicted"/>
<dbReference type="InParanoid" id="A0A7N2R3R5"/>
<dbReference type="Gene3D" id="3.40.50.300">
    <property type="entry name" value="P-loop containing nucleotide triphosphate hydrolases"/>
    <property type="match status" value="1"/>
</dbReference>
<sequence length="884" mass="96818">MTKLFTDLAGLGVVLVLNSIAKVGSLTSIPSFKDYSLAFNIAGSSSKLKYVLLVLIADLKALFIKCDLEIEEKLFSKTLHTSIAEVQPILRARTEGDSVELMKSPSEPPSSKSSNPLPATFSSRPSTSSSNLSQSLSKPPPSSSSPSPSSLKPPLASSISYASFLKTTEPPPTSSSASSPTSKKPPQSSPSVAPNSSASGPCQTSTNQPPAFKPILRTAANNVTDEEGKMSYMCEKGTPIHAIPEDIKGQIKRDIVPQVLKQPLSSLTLRGKVIPLTDKPQHVNQPTFSSTPLQSPSKPPSYESSNPLPRTFSSGPSTSSSNLSPSPSSLKPPVASVLNTSQLRHGSVLNTRQLRHGSVLNTSQLSRASVLNTRQLRYGSVLNTSQLSDAYVLHTSQLSQASVPNTRQLRYGSVLNTSQLSRASVLNTTQLRHASVLNTTQPSSASSSPTSKRPPQSSPSVVPNSSTLGPRQTSTKQPPAFKPILHPAPNNVTNEEGKMSYMYEKGTPLYAIPEDIKGQIKRDIVPQVLKQPLSPSTYKAFFAALLYAEDYYLEKWTDFLLEKVTLKLEKATVYKEKNEHKYSDGSDEKDDKIFVAFEIDSVPQRRPFLLSRDMVYAKPSDKEVEAFQNNVNPPLFDAYHELNIVRRILSYPGSPPYLLVGPLIGTDVERYVPELKASARTGVVVCEAVIEIYKTSEENRVLICAPINHTCDALMTRLMEVIPESDMFRANAAFREMVGVPSDILRSCPVKDECFECPPLPILQEFKIILSTYVSSFRLYNEGIAAGHFSHIFLVDASSTTEPEATIAVANFANENTSVIVTGAPRNHSGWVRSNMARNYGLRKSYFERLCEREPYKNLNPMFITELVDCEQQSDGNYSSMSFY</sequence>
<dbReference type="Proteomes" id="UP000594261">
    <property type="component" value="Chromosome 4"/>
</dbReference>
<dbReference type="PANTHER" id="PTHR45418">
    <property type="entry name" value="CANCER/TESTIS ANTIGEN 55"/>
    <property type="match status" value="1"/>
</dbReference>
<dbReference type="EMBL" id="LRBV02000004">
    <property type="status" value="NOT_ANNOTATED_CDS"/>
    <property type="molecule type" value="Genomic_DNA"/>
</dbReference>
<dbReference type="GO" id="GO:0005737">
    <property type="term" value="C:cytoplasm"/>
    <property type="evidence" value="ECO:0007669"/>
    <property type="project" value="UniProtKB-SubCell"/>
</dbReference>
<feature type="compositionally biased region" description="Polar residues" evidence="3">
    <location>
        <begin position="282"/>
        <end position="312"/>
    </location>
</feature>
<evidence type="ECO:0000256" key="1">
    <source>
        <dbReference type="ARBA" id="ARBA00004496"/>
    </source>
</evidence>
<protein>
    <recommendedName>
        <fullName evidence="6">RNA helicase SDE3</fullName>
    </recommendedName>
</protein>
<feature type="compositionally biased region" description="Low complexity" evidence="3">
    <location>
        <begin position="144"/>
        <end position="160"/>
    </location>
</feature>
<keyword evidence="5" id="KW-1185">Reference proteome</keyword>
<dbReference type="Gramene" id="QL04p079558:mrna">
    <property type="protein sequence ID" value="QL04p079558:mrna"/>
    <property type="gene ID" value="QL04p079558"/>
</dbReference>
<organism evidence="4 5">
    <name type="scientific">Quercus lobata</name>
    <name type="common">Valley oak</name>
    <dbReference type="NCBI Taxonomy" id="97700"/>
    <lineage>
        <taxon>Eukaryota</taxon>
        <taxon>Viridiplantae</taxon>
        <taxon>Streptophyta</taxon>
        <taxon>Embryophyta</taxon>
        <taxon>Tracheophyta</taxon>
        <taxon>Spermatophyta</taxon>
        <taxon>Magnoliopsida</taxon>
        <taxon>eudicotyledons</taxon>
        <taxon>Gunneridae</taxon>
        <taxon>Pentapetalae</taxon>
        <taxon>rosids</taxon>
        <taxon>fabids</taxon>
        <taxon>Fagales</taxon>
        <taxon>Fagaceae</taxon>
        <taxon>Quercus</taxon>
    </lineage>
</organism>
<dbReference type="AlphaFoldDB" id="A0A7N2R3R5"/>
<dbReference type="EnsemblPlants" id="QL04p079558:mrna">
    <property type="protein sequence ID" value="QL04p079558:mrna"/>
    <property type="gene ID" value="QL04p079558"/>
</dbReference>
<accession>A0A7N2R3R5</accession>
<dbReference type="PANTHER" id="PTHR45418:SF5">
    <property type="entry name" value="BRCA2-INTERACTING PROTEIN-LIKE-RELATED"/>
    <property type="match status" value="1"/>
</dbReference>
<evidence type="ECO:0000256" key="2">
    <source>
        <dbReference type="ARBA" id="ARBA00022490"/>
    </source>
</evidence>
<evidence type="ECO:0008006" key="6">
    <source>
        <dbReference type="Google" id="ProtNLM"/>
    </source>
</evidence>
<dbReference type="InterPro" id="IPR027417">
    <property type="entry name" value="P-loop_NTPase"/>
</dbReference>
<feature type="region of interest" description="Disordered" evidence="3">
    <location>
        <begin position="96"/>
        <end position="214"/>
    </location>
</feature>
<feature type="compositionally biased region" description="Low complexity" evidence="3">
    <location>
        <begin position="174"/>
        <end position="201"/>
    </location>
</feature>
<feature type="compositionally biased region" description="Low complexity" evidence="3">
    <location>
        <begin position="109"/>
        <end position="137"/>
    </location>
</feature>
<reference evidence="4 5" key="1">
    <citation type="journal article" date="2016" name="G3 (Bethesda)">
        <title>First Draft Assembly and Annotation of the Genome of a California Endemic Oak Quercus lobata Nee (Fagaceae).</title>
        <authorList>
            <person name="Sork V.L."/>
            <person name="Fitz-Gibbon S.T."/>
            <person name="Puiu D."/>
            <person name="Crepeau M."/>
            <person name="Gugger P.F."/>
            <person name="Sherman R."/>
            <person name="Stevens K."/>
            <person name="Langley C.H."/>
            <person name="Pellegrini M."/>
            <person name="Salzberg S.L."/>
        </authorList>
    </citation>
    <scope>NUCLEOTIDE SEQUENCE [LARGE SCALE GENOMIC DNA]</scope>
    <source>
        <strain evidence="4 5">cv. SW786</strain>
    </source>
</reference>
<comment type="subcellular location">
    <subcellularLocation>
        <location evidence="1">Cytoplasm</location>
    </subcellularLocation>
</comment>
<feature type="compositionally biased region" description="Low complexity" evidence="3">
    <location>
        <begin position="442"/>
        <end position="466"/>
    </location>
</feature>
<feature type="region of interest" description="Disordered" evidence="3">
    <location>
        <begin position="438"/>
        <end position="493"/>
    </location>
</feature>
<feature type="compositionally biased region" description="Polar residues" evidence="3">
    <location>
        <begin position="467"/>
        <end position="477"/>
    </location>
</feature>
<feature type="region of interest" description="Disordered" evidence="3">
    <location>
        <begin position="276"/>
        <end position="334"/>
    </location>
</feature>
<evidence type="ECO:0000313" key="5">
    <source>
        <dbReference type="Proteomes" id="UP000594261"/>
    </source>
</evidence>
<evidence type="ECO:0000256" key="3">
    <source>
        <dbReference type="SAM" id="MobiDB-lite"/>
    </source>
</evidence>